<dbReference type="AlphaFoldDB" id="A0A803N375"/>
<keyword evidence="4" id="KW-0539">Nucleus</keyword>
<dbReference type="Pfam" id="PF23176">
    <property type="entry name" value="bHLH_LHW"/>
    <property type="match status" value="1"/>
</dbReference>
<dbReference type="GO" id="GO:0003700">
    <property type="term" value="F:DNA-binding transcription factor activity"/>
    <property type="evidence" value="ECO:0007669"/>
    <property type="project" value="InterPro"/>
</dbReference>
<evidence type="ECO:0000313" key="8">
    <source>
        <dbReference type="Proteomes" id="UP000596660"/>
    </source>
</evidence>
<keyword evidence="3" id="KW-0804">Transcription</keyword>
<proteinExistence type="predicted"/>
<reference evidence="7" key="2">
    <citation type="submission" date="2021-03" db="UniProtKB">
        <authorList>
            <consortium name="EnsemblPlants"/>
        </authorList>
    </citation>
    <scope>IDENTIFICATION</scope>
</reference>
<dbReference type="InterPro" id="IPR025610">
    <property type="entry name" value="MYC/MYB_N"/>
</dbReference>
<protein>
    <recommendedName>
        <fullName evidence="6">BHLH domain-containing protein</fullName>
    </recommendedName>
</protein>
<dbReference type="InterPro" id="IPR011598">
    <property type="entry name" value="bHLH_dom"/>
</dbReference>
<organism evidence="7 8">
    <name type="scientific">Chenopodium quinoa</name>
    <name type="common">Quinoa</name>
    <dbReference type="NCBI Taxonomy" id="63459"/>
    <lineage>
        <taxon>Eukaryota</taxon>
        <taxon>Viridiplantae</taxon>
        <taxon>Streptophyta</taxon>
        <taxon>Embryophyta</taxon>
        <taxon>Tracheophyta</taxon>
        <taxon>Spermatophyta</taxon>
        <taxon>Magnoliopsida</taxon>
        <taxon>eudicotyledons</taxon>
        <taxon>Gunneridae</taxon>
        <taxon>Pentapetalae</taxon>
        <taxon>Caryophyllales</taxon>
        <taxon>Chenopodiaceae</taxon>
        <taxon>Chenopodioideae</taxon>
        <taxon>Atripliceae</taxon>
        <taxon>Chenopodium</taxon>
    </lineage>
</organism>
<feature type="compositionally biased region" description="Basic and acidic residues" evidence="5">
    <location>
        <begin position="588"/>
        <end position="601"/>
    </location>
</feature>
<dbReference type="GO" id="GO:0005634">
    <property type="term" value="C:nucleus"/>
    <property type="evidence" value="ECO:0007669"/>
    <property type="project" value="UniProtKB-SubCell"/>
</dbReference>
<dbReference type="PANTHER" id="PTHR46196">
    <property type="entry name" value="TRANSCRIPTION FACTOR BHLH155-LIKE ISOFORM X1-RELATED"/>
    <property type="match status" value="1"/>
</dbReference>
<evidence type="ECO:0000256" key="2">
    <source>
        <dbReference type="ARBA" id="ARBA00023015"/>
    </source>
</evidence>
<dbReference type="PANTHER" id="PTHR46196:SF3">
    <property type="entry name" value="TRANSCRIPTION FACTOR LHW-LIKE ISOFORM X1"/>
    <property type="match status" value="1"/>
</dbReference>
<dbReference type="Proteomes" id="UP000596660">
    <property type="component" value="Unplaced"/>
</dbReference>
<name>A0A803N375_CHEQI</name>
<dbReference type="RefSeq" id="XP_021757208.1">
    <property type="nucleotide sequence ID" value="XM_021901516.1"/>
</dbReference>
<evidence type="ECO:0000256" key="4">
    <source>
        <dbReference type="ARBA" id="ARBA00023242"/>
    </source>
</evidence>
<keyword evidence="2" id="KW-0805">Transcription regulation</keyword>
<evidence type="ECO:0000313" key="7">
    <source>
        <dbReference type="EnsemblPlants" id="AUR62039677-RA:cds"/>
    </source>
</evidence>
<evidence type="ECO:0000259" key="6">
    <source>
        <dbReference type="PROSITE" id="PS50888"/>
    </source>
</evidence>
<dbReference type="Gramene" id="AUR62039677-RA">
    <property type="protein sequence ID" value="AUR62039677-RA:cds"/>
    <property type="gene ID" value="AUR62039677"/>
</dbReference>
<gene>
    <name evidence="7" type="primary">LOC110722244</name>
</gene>
<comment type="subcellular location">
    <subcellularLocation>
        <location evidence="1">Nucleus</location>
    </subcellularLocation>
</comment>
<evidence type="ECO:0000256" key="3">
    <source>
        <dbReference type="ARBA" id="ARBA00023163"/>
    </source>
</evidence>
<dbReference type="GeneID" id="110722244"/>
<reference evidence="7" key="1">
    <citation type="journal article" date="2017" name="Nature">
        <title>The genome of Chenopodium quinoa.</title>
        <authorList>
            <person name="Jarvis D.E."/>
            <person name="Ho Y.S."/>
            <person name="Lightfoot D.J."/>
            <person name="Schmoeckel S.M."/>
            <person name="Li B."/>
            <person name="Borm T.J.A."/>
            <person name="Ohyanagi H."/>
            <person name="Mineta K."/>
            <person name="Michell C.T."/>
            <person name="Saber N."/>
            <person name="Kharbatia N.M."/>
            <person name="Rupper R.R."/>
            <person name="Sharp A.R."/>
            <person name="Dally N."/>
            <person name="Boughton B.A."/>
            <person name="Woo Y.H."/>
            <person name="Gao G."/>
            <person name="Schijlen E.G.W.M."/>
            <person name="Guo X."/>
            <person name="Momin A.A."/>
            <person name="Negrao S."/>
            <person name="Al-Babili S."/>
            <person name="Gehring C."/>
            <person name="Roessner U."/>
            <person name="Jung C."/>
            <person name="Murphy K."/>
            <person name="Arold S.T."/>
            <person name="Gojobori T."/>
            <person name="van der Linden C.G."/>
            <person name="van Loo E.N."/>
            <person name="Jellen E.N."/>
            <person name="Maughan P.J."/>
            <person name="Tester M."/>
        </authorList>
    </citation>
    <scope>NUCLEOTIDE SEQUENCE [LARGE SCALE GENOMIC DNA]</scope>
    <source>
        <strain evidence="7">cv. PI 614886</strain>
    </source>
</reference>
<feature type="domain" description="BHLH" evidence="6">
    <location>
        <begin position="586"/>
        <end position="635"/>
    </location>
</feature>
<accession>A0A803N375</accession>
<dbReference type="InterPro" id="IPR043561">
    <property type="entry name" value="LHW-like"/>
</dbReference>
<feature type="compositionally biased region" description="Basic residues" evidence="5">
    <location>
        <begin position="576"/>
        <end position="587"/>
    </location>
</feature>
<evidence type="ECO:0000256" key="5">
    <source>
        <dbReference type="SAM" id="MobiDB-lite"/>
    </source>
</evidence>
<evidence type="ECO:0000256" key="1">
    <source>
        <dbReference type="ARBA" id="ARBA00004123"/>
    </source>
</evidence>
<feature type="region of interest" description="Disordered" evidence="5">
    <location>
        <begin position="567"/>
        <end position="601"/>
    </location>
</feature>
<dbReference type="PROSITE" id="PS50888">
    <property type="entry name" value="BHLH"/>
    <property type="match status" value="1"/>
</dbReference>
<dbReference type="SMR" id="A0A803N375"/>
<keyword evidence="8" id="KW-1185">Reference proteome</keyword>
<sequence length="754" mass="85334">METVALRQLLKNLCISSQWSYAVFWKLQQVENYKVLTCEDVYCDSDRSLQQPCLSSNPNNSSSQEDIQSFGYEAINICDGVQSLGVGYPIEFAVADMSCCQYLLGEGMVGRVAFAESDFWIYSDDIQSIQLNSNLGAGYSDDWLLPIAAGIKTTLLAPLLPYGVLQLGSFEKVDENLAVCADIRDRFFTHTYMTNIALPSYADDLLLCSSILMAEPENNDESSFTYNNLQSMEYEDINIIHDAEFIENDFPATYDQLVPLMEDNFLELEEISCIIDDQNMIYPYLNTNIEPITSELLSTDTPYATTMWMFSCHEEDFNDARVSEDLSGGICSDSVHKQVRCPSAVGFRVDHTDCRNLDNFLRDCVLPEEAAEMWMFPRHEEEFDDARVSAKTCVQRCSDSVLRELEFSLTVESGVGLSSSRNLSVFPRDCELQAAILQPDFIMYDEYDYRHSECTNKENVYSQEGFCFSAVESCGLVDERGKQEHLLADVVATSVNNSYDSTSFNRCETSKSSVTSLAETTPDTISVPEECNTMSDNQTMFGMTSAPSLESLESAAVADKQQLERASKLLDDKNLKKPKHSRGKKEKPKSNDRPRPRDRQLIQDRLKVLRKLVPDGTNSSIDGLLDQTAKHMMFLKSVTERAEKMKQFISQEDNVSLEGGNDFKACPIIVKDLEHPSQFQIQMICNDEGAFFEIAEVMHKLKLTILKGAMENRRNKWASFIVEASKGFNKLDIFWPLMRIIQQNGNWMTDQLCP</sequence>
<dbReference type="EnsemblPlants" id="AUR62039677-RA">
    <property type="protein sequence ID" value="AUR62039677-RA:cds"/>
    <property type="gene ID" value="AUR62039677"/>
</dbReference>
<dbReference type="GO" id="GO:0046983">
    <property type="term" value="F:protein dimerization activity"/>
    <property type="evidence" value="ECO:0007669"/>
    <property type="project" value="InterPro"/>
</dbReference>
<dbReference type="Pfam" id="PF14215">
    <property type="entry name" value="bHLH-MYC_N"/>
    <property type="match status" value="1"/>
</dbReference>
<dbReference type="OMA" id="IECENRT"/>